<accession>A0A060AFH2</accession>
<protein>
    <submittedName>
        <fullName evidence="3">Uncharacterized protein</fullName>
    </submittedName>
</protein>
<evidence type="ECO:0000256" key="1">
    <source>
        <dbReference type="SAM" id="Coils"/>
    </source>
</evidence>
<dbReference type="KEGG" id="vg:19685819"/>
<dbReference type="OrthoDB" id="34648at10239"/>
<reference evidence="3 4" key="1">
    <citation type="journal article" date="2014" name="Genome Announc.">
        <title>Complete Genome Sequence of a Staphylococcus epidermidis Bacteriophage Isolated from the Anterior Nares of Humans.</title>
        <authorList>
            <person name="Aswani V.H."/>
            <person name="Tremblay D.M."/>
            <person name="Moineau S."/>
            <person name="Shukla S.K."/>
        </authorList>
    </citation>
    <scope>NUCLEOTIDE SEQUENCE [LARGE SCALE GENOMIC DNA]</scope>
</reference>
<dbReference type="GeneID" id="19685819"/>
<feature type="coiled-coil region" evidence="1">
    <location>
        <begin position="55"/>
        <end position="89"/>
    </location>
</feature>
<keyword evidence="1" id="KW-0175">Coiled coil</keyword>
<dbReference type="EMBL" id="KJ804259">
    <property type="protein sequence ID" value="AIA64104.2"/>
    <property type="molecule type" value="Genomic_DNA"/>
</dbReference>
<dbReference type="Proteomes" id="UP000026999">
    <property type="component" value="Segment"/>
</dbReference>
<proteinExistence type="predicted"/>
<dbReference type="RefSeq" id="YP_009042583.2">
    <property type="nucleotide sequence ID" value="NC_024355.1"/>
</dbReference>
<keyword evidence="4" id="KW-1185">Reference proteome</keyword>
<gene>
    <name evidence="3" type="ORF">PHAGE6E_78</name>
</gene>
<evidence type="ECO:0000256" key="2">
    <source>
        <dbReference type="SAM" id="Phobius"/>
    </source>
</evidence>
<evidence type="ECO:0000313" key="4">
    <source>
        <dbReference type="Proteomes" id="UP000026999"/>
    </source>
</evidence>
<organism evidence="3 4">
    <name type="scientific">Staphylococcus phage 6ec</name>
    <dbReference type="NCBI Taxonomy" id="1500386"/>
    <lineage>
        <taxon>Viruses</taxon>
        <taxon>Duplodnaviria</taxon>
        <taxon>Heunggongvirae</taxon>
        <taxon>Uroviricota</taxon>
        <taxon>Caudoviricetes</taxon>
        <taxon>Sextaecvirus</taxon>
        <taxon>Sextaecvirus sextaec</taxon>
    </lineage>
</organism>
<keyword evidence="2" id="KW-1133">Transmembrane helix</keyword>
<keyword evidence="2" id="KW-0812">Transmembrane</keyword>
<keyword evidence="2" id="KW-0472">Membrane</keyword>
<sequence>MVWILIFLLVFSIIFMVSYIFIRKTIPYVTEHIEKNETDREITWIEREINFKQHKRNTLQKITGYESEVAQLDNDIEELEKLHDDIRRGED</sequence>
<evidence type="ECO:0000313" key="3">
    <source>
        <dbReference type="EMBL" id="AIA64104.2"/>
    </source>
</evidence>
<feature type="transmembrane region" description="Helical" evidence="2">
    <location>
        <begin position="6"/>
        <end position="22"/>
    </location>
</feature>
<name>A0A060AFH2_9CAUD</name>